<organism evidence="1 2">
    <name type="scientific">Gigaspora rosea</name>
    <dbReference type="NCBI Taxonomy" id="44941"/>
    <lineage>
        <taxon>Eukaryota</taxon>
        <taxon>Fungi</taxon>
        <taxon>Fungi incertae sedis</taxon>
        <taxon>Mucoromycota</taxon>
        <taxon>Glomeromycotina</taxon>
        <taxon>Glomeromycetes</taxon>
        <taxon>Diversisporales</taxon>
        <taxon>Gigasporaceae</taxon>
        <taxon>Gigaspora</taxon>
    </lineage>
</organism>
<evidence type="ECO:0000313" key="2">
    <source>
        <dbReference type="Proteomes" id="UP000266673"/>
    </source>
</evidence>
<name>A0A397V100_9GLOM</name>
<keyword evidence="2" id="KW-1185">Reference proteome</keyword>
<dbReference type="AlphaFoldDB" id="A0A397V100"/>
<accession>A0A397V100</accession>
<comment type="caution">
    <text evidence="1">The sequence shown here is derived from an EMBL/GenBank/DDBJ whole genome shotgun (WGS) entry which is preliminary data.</text>
</comment>
<evidence type="ECO:0000313" key="1">
    <source>
        <dbReference type="EMBL" id="RIB15551.1"/>
    </source>
</evidence>
<proteinExistence type="predicted"/>
<protein>
    <recommendedName>
        <fullName evidence="3">C3H1-type domain-containing protein</fullName>
    </recommendedName>
</protein>
<gene>
    <name evidence="1" type="ORF">C2G38_2092905</name>
</gene>
<dbReference type="Proteomes" id="UP000266673">
    <property type="component" value="Unassembled WGS sequence"/>
</dbReference>
<sequence>MKARSEAQGNDKQESDGLIKYKMTTRKFPAIDNMAFKQLPVSQGLNNPKAKETERIRAWWVMNWTEGQKLIEMLPCKPSLTNRVWKALVFGSFINLQEFAYKNMVDNVKYMEEDTVLQTADNGVISVKKCPRNNTFQNISEWLLAFKSYMDAVLILYENCEQELNTYRDHINELCIKYEFLAVLGYDENRRIALVMNRDSTLLERNIEVEGKNFDATTAKRPKYEWRRANWADISWYDGKEICINFNKKMCPDEKTCSRVHACIVCRKLGHNEKSCFRRNFKNKQISNEKRPAEK</sequence>
<dbReference type="EMBL" id="QKWP01000735">
    <property type="protein sequence ID" value="RIB15551.1"/>
    <property type="molecule type" value="Genomic_DNA"/>
</dbReference>
<reference evidence="1 2" key="1">
    <citation type="submission" date="2018-06" db="EMBL/GenBank/DDBJ databases">
        <title>Comparative genomics reveals the genomic features of Rhizophagus irregularis, R. cerebriforme, R. diaphanum and Gigaspora rosea, and their symbiotic lifestyle signature.</title>
        <authorList>
            <person name="Morin E."/>
            <person name="San Clemente H."/>
            <person name="Chen E.C.H."/>
            <person name="De La Providencia I."/>
            <person name="Hainaut M."/>
            <person name="Kuo A."/>
            <person name="Kohler A."/>
            <person name="Murat C."/>
            <person name="Tang N."/>
            <person name="Roy S."/>
            <person name="Loubradou J."/>
            <person name="Henrissat B."/>
            <person name="Grigoriev I.V."/>
            <person name="Corradi N."/>
            <person name="Roux C."/>
            <person name="Martin F.M."/>
        </authorList>
    </citation>
    <scope>NUCLEOTIDE SEQUENCE [LARGE SCALE GENOMIC DNA]</scope>
    <source>
        <strain evidence="1 2">DAOM 194757</strain>
    </source>
</reference>
<dbReference type="OrthoDB" id="2432973at2759"/>
<evidence type="ECO:0008006" key="3">
    <source>
        <dbReference type="Google" id="ProtNLM"/>
    </source>
</evidence>